<sequence length="32" mass="3773">MLFVVVDNYRLDKMNNYRYSAAVALINSVDFM</sequence>
<gene>
    <name evidence="1" type="ORF">AFERRI_400004</name>
</gene>
<dbReference type="EMBL" id="CCCS020000035">
    <property type="protein sequence ID" value="CDQ10223.1"/>
    <property type="molecule type" value="Genomic_DNA"/>
</dbReference>
<organism evidence="1">
    <name type="scientific">Acidithiobacillus ferrivorans</name>
    <dbReference type="NCBI Taxonomy" id="160808"/>
    <lineage>
        <taxon>Bacteria</taxon>
        <taxon>Pseudomonadati</taxon>
        <taxon>Pseudomonadota</taxon>
        <taxon>Acidithiobacillia</taxon>
        <taxon>Acidithiobacillales</taxon>
        <taxon>Acidithiobacillaceae</taxon>
        <taxon>Acidithiobacillus</taxon>
    </lineage>
</organism>
<dbReference type="AlphaFoldDB" id="A0A060UTU3"/>
<evidence type="ECO:0000313" key="1">
    <source>
        <dbReference type="EMBL" id="CDQ10223.1"/>
    </source>
</evidence>
<reference evidence="1" key="2">
    <citation type="submission" date="2014-07" db="EMBL/GenBank/DDBJ databases">
        <title>Initial genome analysis of the psychrotolerant acidophile Acidithiobacillus ferrivorans CF27: insights into iron and sulfur oxidation pathways and into biofilm formation.</title>
        <authorList>
            <person name="Talla E."/>
            <person name="Hedrich S."/>
            <person name="Mangenot S."/>
            <person name="Ji B."/>
            <person name="Johnson D.B."/>
            <person name="Barbe V."/>
            <person name="Bonnefoy V."/>
        </authorList>
    </citation>
    <scope>NUCLEOTIDE SEQUENCE [LARGE SCALE GENOMIC DNA]</scope>
    <source>
        <strain evidence="1">CF27</strain>
    </source>
</reference>
<reference evidence="1" key="1">
    <citation type="submission" date="2014-03" db="EMBL/GenBank/DDBJ databases">
        <authorList>
            <person name="Genoscope - CEA"/>
        </authorList>
    </citation>
    <scope>NUCLEOTIDE SEQUENCE [LARGE SCALE GENOMIC DNA]</scope>
    <source>
        <strain evidence="1">CF27</strain>
    </source>
</reference>
<proteinExistence type="predicted"/>
<protein>
    <submittedName>
        <fullName evidence="1">Uncharacterized protein</fullName>
    </submittedName>
</protein>
<accession>A0A060UTU3</accession>
<name>A0A060UTU3_9PROT</name>
<comment type="caution">
    <text evidence="1">The sequence shown here is derived from an EMBL/GenBank/DDBJ whole genome shotgun (WGS) entry which is preliminary data.</text>
</comment>